<dbReference type="Pfam" id="PF06197">
    <property type="entry name" value="DUF998"/>
    <property type="match status" value="1"/>
</dbReference>
<feature type="transmembrane region" description="Helical" evidence="1">
    <location>
        <begin position="12"/>
        <end position="35"/>
    </location>
</feature>
<keyword evidence="1" id="KW-0812">Transmembrane</keyword>
<dbReference type="EMBL" id="VIRS01000004">
    <property type="protein sequence ID" value="TQS45752.1"/>
    <property type="molecule type" value="Genomic_DNA"/>
</dbReference>
<accession>A0A545AWP7</accession>
<name>A0A545AWP7_9ACTN</name>
<dbReference type="OrthoDB" id="8159487at2"/>
<feature type="transmembrane region" description="Helical" evidence="1">
    <location>
        <begin position="147"/>
        <end position="165"/>
    </location>
</feature>
<comment type="caution">
    <text evidence="2">The sequence shown here is derived from an EMBL/GenBank/DDBJ whole genome shotgun (WGS) entry which is preliminary data.</text>
</comment>
<feature type="transmembrane region" description="Helical" evidence="1">
    <location>
        <begin position="81"/>
        <end position="99"/>
    </location>
</feature>
<feature type="transmembrane region" description="Helical" evidence="1">
    <location>
        <begin position="119"/>
        <end position="140"/>
    </location>
</feature>
<evidence type="ECO:0000313" key="3">
    <source>
        <dbReference type="Proteomes" id="UP000317982"/>
    </source>
</evidence>
<organism evidence="2 3">
    <name type="scientific">Cryptosporangium phraense</name>
    <dbReference type="NCBI Taxonomy" id="2593070"/>
    <lineage>
        <taxon>Bacteria</taxon>
        <taxon>Bacillati</taxon>
        <taxon>Actinomycetota</taxon>
        <taxon>Actinomycetes</taxon>
        <taxon>Cryptosporangiales</taxon>
        <taxon>Cryptosporangiaceae</taxon>
        <taxon>Cryptosporangium</taxon>
    </lineage>
</organism>
<gene>
    <name evidence="2" type="ORF">FL583_08570</name>
</gene>
<proteinExistence type="predicted"/>
<dbReference type="RefSeq" id="WP_142703980.1">
    <property type="nucleotide sequence ID" value="NZ_VIRS01000004.1"/>
</dbReference>
<feature type="transmembrane region" description="Helical" evidence="1">
    <location>
        <begin position="171"/>
        <end position="194"/>
    </location>
</feature>
<protein>
    <submittedName>
        <fullName evidence="2">DUF998 domain-containing protein</fullName>
    </submittedName>
</protein>
<dbReference type="AlphaFoldDB" id="A0A545AWP7"/>
<dbReference type="InterPro" id="IPR009339">
    <property type="entry name" value="DUF998"/>
</dbReference>
<dbReference type="Proteomes" id="UP000317982">
    <property type="component" value="Unassembled WGS sequence"/>
</dbReference>
<keyword evidence="1" id="KW-1133">Transmembrane helix</keyword>
<sequence>MTVTAAVRRTDARLLTAGAVAGPLYLGVSLIEASVRDGFDPTRHAWSQLSNGPYGWVHITLFLVTGSLVTAAAVGLHTRAGLPLGLYGLGLIGSGIFRADPGRGFPAGTPEVVPMSWHGTLHFVCGGIGFVGLVAACFVVARRYRPVFSRVTGAMFGVAFVALAASGGAAWALLGFTAAVVLSFVWLTLVCLHFRGKAL</sequence>
<keyword evidence="3" id="KW-1185">Reference proteome</keyword>
<dbReference type="InParanoid" id="A0A545AWP7"/>
<evidence type="ECO:0000256" key="1">
    <source>
        <dbReference type="SAM" id="Phobius"/>
    </source>
</evidence>
<reference evidence="2 3" key="1">
    <citation type="submission" date="2019-07" db="EMBL/GenBank/DDBJ databases">
        <title>Cryptosporangium phraense sp. nov., isolated from plant litter.</title>
        <authorList>
            <person name="Suriyachadkun C."/>
        </authorList>
    </citation>
    <scope>NUCLEOTIDE SEQUENCE [LARGE SCALE GENOMIC DNA]</scope>
    <source>
        <strain evidence="2 3">A-T 5661</strain>
    </source>
</reference>
<keyword evidence="1" id="KW-0472">Membrane</keyword>
<feature type="transmembrane region" description="Helical" evidence="1">
    <location>
        <begin position="55"/>
        <end position="74"/>
    </location>
</feature>
<evidence type="ECO:0000313" key="2">
    <source>
        <dbReference type="EMBL" id="TQS45752.1"/>
    </source>
</evidence>